<dbReference type="HOGENOM" id="CLU_1565899_0_0_1"/>
<proteinExistence type="predicted"/>
<protein>
    <submittedName>
        <fullName evidence="1">Uncharacterized protein</fullName>
    </submittedName>
</protein>
<dbReference type="AlphaFoldDB" id="A0C4U2"/>
<accession>A0C4U2</accession>
<dbReference type="InParanoid" id="A0C4U2"/>
<dbReference type="GeneID" id="5018991"/>
<dbReference type="EMBL" id="CT868041">
    <property type="protein sequence ID" value="CAK65809.1"/>
    <property type="molecule type" value="Genomic_DNA"/>
</dbReference>
<dbReference type="RefSeq" id="XP_001433206.1">
    <property type="nucleotide sequence ID" value="XM_001433169.1"/>
</dbReference>
<organism evidence="1 2">
    <name type="scientific">Paramecium tetraurelia</name>
    <dbReference type="NCBI Taxonomy" id="5888"/>
    <lineage>
        <taxon>Eukaryota</taxon>
        <taxon>Sar</taxon>
        <taxon>Alveolata</taxon>
        <taxon>Ciliophora</taxon>
        <taxon>Intramacronucleata</taxon>
        <taxon>Oligohymenophorea</taxon>
        <taxon>Peniculida</taxon>
        <taxon>Parameciidae</taxon>
        <taxon>Paramecium</taxon>
    </lineage>
</organism>
<dbReference type="KEGG" id="ptm:GSPATT00006308001"/>
<sequence length="171" mass="19978">MDSQSNSTSKICPLSEPEYRRSFCSEDEADITPMIPKIAKPSKFSKGTLFPSKLTILITLQNKYILPHLQKGKTSCPSSNRRIITLRRIPTYNLILRRRKEKKKRIISQPTARRLKIMMGWEYNSNKNIQHQNQSIYIHRFPNPIPQNKLFQAKTLVSKITPSNILYMEDM</sequence>
<keyword evidence="2" id="KW-1185">Reference proteome</keyword>
<gene>
    <name evidence="1" type="ORF">GSPATT00006308001</name>
</gene>
<evidence type="ECO:0000313" key="2">
    <source>
        <dbReference type="Proteomes" id="UP000000600"/>
    </source>
</evidence>
<name>A0C4U2_PARTE</name>
<dbReference type="Proteomes" id="UP000000600">
    <property type="component" value="Unassembled WGS sequence"/>
</dbReference>
<evidence type="ECO:0000313" key="1">
    <source>
        <dbReference type="EMBL" id="CAK65809.1"/>
    </source>
</evidence>
<reference evidence="1 2" key="1">
    <citation type="journal article" date="2006" name="Nature">
        <title>Global trends of whole-genome duplications revealed by the ciliate Paramecium tetraurelia.</title>
        <authorList>
            <consortium name="Genoscope"/>
            <person name="Aury J.-M."/>
            <person name="Jaillon O."/>
            <person name="Duret L."/>
            <person name="Noel B."/>
            <person name="Jubin C."/>
            <person name="Porcel B.M."/>
            <person name="Segurens B."/>
            <person name="Daubin V."/>
            <person name="Anthouard V."/>
            <person name="Aiach N."/>
            <person name="Arnaiz O."/>
            <person name="Billaut A."/>
            <person name="Beisson J."/>
            <person name="Blanc I."/>
            <person name="Bouhouche K."/>
            <person name="Camara F."/>
            <person name="Duharcourt S."/>
            <person name="Guigo R."/>
            <person name="Gogendeau D."/>
            <person name="Katinka M."/>
            <person name="Keller A.-M."/>
            <person name="Kissmehl R."/>
            <person name="Klotz C."/>
            <person name="Koll F."/>
            <person name="Le Moue A."/>
            <person name="Lepere C."/>
            <person name="Malinsky S."/>
            <person name="Nowacki M."/>
            <person name="Nowak J.K."/>
            <person name="Plattner H."/>
            <person name="Poulain J."/>
            <person name="Ruiz F."/>
            <person name="Serrano V."/>
            <person name="Zagulski M."/>
            <person name="Dessen P."/>
            <person name="Betermier M."/>
            <person name="Weissenbach J."/>
            <person name="Scarpelli C."/>
            <person name="Schachter V."/>
            <person name="Sperling L."/>
            <person name="Meyer E."/>
            <person name="Cohen J."/>
            <person name="Wincker P."/>
        </authorList>
    </citation>
    <scope>NUCLEOTIDE SEQUENCE [LARGE SCALE GENOMIC DNA]</scope>
    <source>
        <strain evidence="1 2">Stock d4-2</strain>
    </source>
</reference>